<proteinExistence type="predicted"/>
<sequence>MQEKIVLTYGTAVLTLGNSVLFHEGPATILGQRTEGHPFVDTQGNLLEGAQRTAAKSLHESKLRGAVRRMHAAKVVVKPKLLAKQGITWGIGSECSHLLSLEYQGPYNSRVEEENPEGEVVDEVVAVVSEEEEEEVARLDTSEDEAEPAVVPLVTVSDMRQSVLDKRARHNNRIARGGRLAAKRSKK</sequence>
<evidence type="ECO:0000313" key="1">
    <source>
        <dbReference type="EMBL" id="KAK3256839.1"/>
    </source>
</evidence>
<protein>
    <submittedName>
        <fullName evidence="1">Uncharacterized protein</fullName>
    </submittedName>
</protein>
<keyword evidence="2" id="KW-1185">Reference proteome</keyword>
<dbReference type="Proteomes" id="UP001190700">
    <property type="component" value="Unassembled WGS sequence"/>
</dbReference>
<dbReference type="AlphaFoldDB" id="A0AAE0FBW9"/>
<reference evidence="1 2" key="1">
    <citation type="journal article" date="2015" name="Genome Biol. Evol.">
        <title>Comparative Genomics of a Bacterivorous Green Alga Reveals Evolutionary Causalities and Consequences of Phago-Mixotrophic Mode of Nutrition.</title>
        <authorList>
            <person name="Burns J.A."/>
            <person name="Paasch A."/>
            <person name="Narechania A."/>
            <person name="Kim E."/>
        </authorList>
    </citation>
    <scope>NUCLEOTIDE SEQUENCE [LARGE SCALE GENOMIC DNA]</scope>
    <source>
        <strain evidence="1 2">PLY_AMNH</strain>
    </source>
</reference>
<gene>
    <name evidence="1" type="ORF">CYMTET_34061</name>
</gene>
<organism evidence="1 2">
    <name type="scientific">Cymbomonas tetramitiformis</name>
    <dbReference type="NCBI Taxonomy" id="36881"/>
    <lineage>
        <taxon>Eukaryota</taxon>
        <taxon>Viridiplantae</taxon>
        <taxon>Chlorophyta</taxon>
        <taxon>Pyramimonadophyceae</taxon>
        <taxon>Pyramimonadales</taxon>
        <taxon>Pyramimonadaceae</taxon>
        <taxon>Cymbomonas</taxon>
    </lineage>
</organism>
<comment type="caution">
    <text evidence="1">The sequence shown here is derived from an EMBL/GenBank/DDBJ whole genome shotgun (WGS) entry which is preliminary data.</text>
</comment>
<name>A0AAE0FBW9_9CHLO</name>
<accession>A0AAE0FBW9</accession>
<dbReference type="EMBL" id="LGRX02021297">
    <property type="protein sequence ID" value="KAK3256839.1"/>
    <property type="molecule type" value="Genomic_DNA"/>
</dbReference>
<evidence type="ECO:0000313" key="2">
    <source>
        <dbReference type="Proteomes" id="UP001190700"/>
    </source>
</evidence>